<protein>
    <recommendedName>
        <fullName evidence="9">E3 UFM1-protein ligase 1</fullName>
    </recommendedName>
</protein>
<sequence>MYVNKFDMAGWEEIERLKSDFKLVQLSNTKQKLSERNVIEIVRKLIDLKLLDVIYTLDGKEYLTPQGLTKEIQDELITHGGRINLVELQQILNVDFSHIESKASEIVKHDRNITLVLGQLIDNTYLDRIAEEVNDRLQEQGHITIAELTQLYDLPADFLSENIHERVGTIIKGQVDSYDRDVIFTDSFISRMKAQIKGAFSAVTCPLQMTSIMHRYGFQERLFYSILEELVASKRLAGTISGGRQEKALYIPDIYTKSQNDWVDSFYKQNGYLEYDSLTRLGITDPKSFIKKRFKSEPITYLSTCCAGSALKEQMEASAEDALQSDSWVDILPLLPSVFSRGDANQILTECIKKLPRAVIYCETIVASEKLITNCIKPFENLVKKKAEKDAKSNPALFNPESQKTVKTKLLGADDGSLSRDEKKEQRKKKAASSSKSGGGTQGREVKTKSVKKKGRAGGRDQRDDSDEEGTMSSSQGKEAEIFFMTIEEIEEKLKNQKELRDCPEEFLTEIAQHLYRPLSKQYQEVAKSVFLQTAGADTGTGRKKTHGELQEKLLGLWQNCLIFDKGLKNFTGETQTQLAKHLLKTVCTDITNIVVNSFGTEYMLSVGDESQLTSEGMFTDMVLRHMKLQGDESKEDKGMLEAEMQKLLPQVKDFVLKAKKGSQTQEEQS</sequence>
<evidence type="ECO:0000256" key="4">
    <source>
        <dbReference type="SAM" id="MobiDB-lite"/>
    </source>
</evidence>
<evidence type="ECO:0008006" key="9">
    <source>
        <dbReference type="Google" id="ProtNLM"/>
    </source>
</evidence>
<evidence type="ECO:0000259" key="6">
    <source>
        <dbReference type="Pfam" id="PF23659"/>
    </source>
</evidence>
<proteinExistence type="inferred from homology"/>
<comment type="caution">
    <text evidence="7">The sequence shown here is derived from an EMBL/GenBank/DDBJ whole genome shotgun (WGS) entry which is preliminary data.</text>
</comment>
<dbReference type="InterPro" id="IPR056579">
    <property type="entry name" value="Ufl1_N"/>
</dbReference>
<feature type="domain" description="E3 UFM1-protein ligase 1-like" evidence="6">
    <location>
        <begin position="547"/>
        <end position="616"/>
    </location>
</feature>
<dbReference type="EMBL" id="JARBDR010000337">
    <property type="protein sequence ID" value="KAJ8315850.1"/>
    <property type="molecule type" value="Genomic_DNA"/>
</dbReference>
<dbReference type="Pfam" id="PF23659">
    <property type="entry name" value="UFL1"/>
    <property type="match status" value="1"/>
</dbReference>
<dbReference type="Pfam" id="PF09743">
    <property type="entry name" value="E3_UFM1_ligase"/>
    <property type="match status" value="1"/>
</dbReference>
<dbReference type="Pfam" id="PF25870">
    <property type="entry name" value="WHD_UFL1_5th"/>
    <property type="match status" value="1"/>
</dbReference>
<gene>
    <name evidence="7" type="ORF">KUTeg_008000</name>
</gene>
<name>A0ABQ9FHT5_TEGGR</name>
<accession>A0ABQ9FHT5</accession>
<evidence type="ECO:0000313" key="7">
    <source>
        <dbReference type="EMBL" id="KAJ8315850.1"/>
    </source>
</evidence>
<evidence type="ECO:0000313" key="8">
    <source>
        <dbReference type="Proteomes" id="UP001217089"/>
    </source>
</evidence>
<reference evidence="7 8" key="1">
    <citation type="submission" date="2022-12" db="EMBL/GenBank/DDBJ databases">
        <title>Chromosome-level genome of Tegillarca granosa.</title>
        <authorList>
            <person name="Kim J."/>
        </authorList>
    </citation>
    <scope>NUCLEOTIDE SEQUENCE [LARGE SCALE GENOMIC DNA]</scope>
    <source>
        <strain evidence="7">Teg-2019</strain>
        <tissue evidence="7">Adductor muscle</tissue>
    </source>
</reference>
<evidence type="ECO:0000256" key="3">
    <source>
        <dbReference type="ARBA" id="ARBA00022786"/>
    </source>
</evidence>
<keyword evidence="3" id="KW-0833">Ubl conjugation pathway</keyword>
<organism evidence="7 8">
    <name type="scientific">Tegillarca granosa</name>
    <name type="common">Malaysian cockle</name>
    <name type="synonym">Anadara granosa</name>
    <dbReference type="NCBI Taxonomy" id="220873"/>
    <lineage>
        <taxon>Eukaryota</taxon>
        <taxon>Metazoa</taxon>
        <taxon>Spiralia</taxon>
        <taxon>Lophotrochozoa</taxon>
        <taxon>Mollusca</taxon>
        <taxon>Bivalvia</taxon>
        <taxon>Autobranchia</taxon>
        <taxon>Pteriomorphia</taxon>
        <taxon>Arcoida</taxon>
        <taxon>Arcoidea</taxon>
        <taxon>Arcidae</taxon>
        <taxon>Tegillarca</taxon>
    </lineage>
</organism>
<feature type="region of interest" description="Disordered" evidence="4">
    <location>
        <begin position="390"/>
        <end position="478"/>
    </location>
</feature>
<keyword evidence="8" id="KW-1185">Reference proteome</keyword>
<evidence type="ECO:0000259" key="5">
    <source>
        <dbReference type="Pfam" id="PF09743"/>
    </source>
</evidence>
<dbReference type="PANTHER" id="PTHR31057">
    <property type="entry name" value="E3 UFM1-PROTEIN LIGASE 1"/>
    <property type="match status" value="1"/>
</dbReference>
<evidence type="ECO:0000256" key="2">
    <source>
        <dbReference type="ARBA" id="ARBA00022679"/>
    </source>
</evidence>
<dbReference type="Proteomes" id="UP001217089">
    <property type="component" value="Unassembled WGS sequence"/>
</dbReference>
<keyword evidence="2" id="KW-0808">Transferase</keyword>
<dbReference type="PANTHER" id="PTHR31057:SF0">
    <property type="entry name" value="E3 UFM1-PROTEIN LIGASE 1"/>
    <property type="match status" value="1"/>
</dbReference>
<dbReference type="InterPro" id="IPR018611">
    <property type="entry name" value="Ufl1"/>
</dbReference>
<comment type="similarity">
    <text evidence="1">Belongs to the UFL1 family.</text>
</comment>
<dbReference type="InterPro" id="IPR056580">
    <property type="entry name" value="Ufl1_dom"/>
</dbReference>
<feature type="domain" description="E3 UFM1-protein ligase 1-like N-terminal" evidence="5">
    <location>
        <begin position="13"/>
        <end position="290"/>
    </location>
</feature>
<evidence type="ECO:0000256" key="1">
    <source>
        <dbReference type="ARBA" id="ARBA00010789"/>
    </source>
</evidence>